<keyword evidence="2" id="KW-0472">Membrane</keyword>
<feature type="transmembrane region" description="Helical" evidence="2">
    <location>
        <begin position="86"/>
        <end position="103"/>
    </location>
</feature>
<evidence type="ECO:0000313" key="5">
    <source>
        <dbReference type="Proteomes" id="UP000004816"/>
    </source>
</evidence>
<proteinExistence type="predicted"/>
<dbReference type="STRING" id="679197.HMPREF9336_00784"/>
<sequence length="317" mass="34148">MVSVRSTERPTVPLPKRSALLGFPGVPWWGAVAVAVVCTAIGAAVDVPTPSSSMGDPFNWLYGIGCVLAALVVANTGLFTAAVQPSLVLFVSVPMAAWLFSPSEQVSGKGGVLFLAVPLISRFPWMAWVSGIVLAICVVRWGLWRLAQRRENVAAALAKTRSAKKPAERRASSAAPVRRHKSSPDLPARSAPSFPARKAGFADEPARRETVPAPRRRSEPPLERRLEPPLERRVAARANGGPARPRIDPRGLDPMLRHTPARGLPPLPSGARYRQDPAARSSSSSSSRGAKHALPPARIPAPPSDPRQTPRRRRYED</sequence>
<evidence type="ECO:0000313" key="4">
    <source>
        <dbReference type="EMBL" id="EFV14334.2"/>
    </source>
</evidence>
<feature type="region of interest" description="Disordered" evidence="1">
    <location>
        <begin position="158"/>
        <end position="317"/>
    </location>
</feature>
<feature type="domain" description="DUF6542" evidence="3">
    <location>
        <begin position="25"/>
        <end position="145"/>
    </location>
</feature>
<protein>
    <recommendedName>
        <fullName evidence="3">DUF6542 domain-containing protein</fullName>
    </recommendedName>
</protein>
<name>E5XMR4_SEGRC</name>
<dbReference type="InterPro" id="IPR046672">
    <property type="entry name" value="DUF6542"/>
</dbReference>
<feature type="compositionally biased region" description="Basic and acidic residues" evidence="1">
    <location>
        <begin position="200"/>
        <end position="234"/>
    </location>
</feature>
<evidence type="ECO:0000259" key="3">
    <source>
        <dbReference type="Pfam" id="PF20177"/>
    </source>
</evidence>
<reference evidence="4 5" key="1">
    <citation type="journal article" date="2011" name="Stand. Genomic Sci.">
        <title>High quality draft genome sequence of Segniliparus rugosus CDC 945(T)= (ATCC BAA-974(T)).</title>
        <authorList>
            <person name="Earl A.M."/>
            <person name="Desjardins C.A."/>
            <person name="Fitzgerald M.G."/>
            <person name="Arachchi H.M."/>
            <person name="Zeng Q."/>
            <person name="Mehta T."/>
            <person name="Griggs A."/>
            <person name="Birren B.W."/>
            <person name="Toney N.C."/>
            <person name="Carr J."/>
            <person name="Posey J."/>
            <person name="Butler W.R."/>
        </authorList>
    </citation>
    <scope>NUCLEOTIDE SEQUENCE [LARGE SCALE GENOMIC DNA]</scope>
    <source>
        <strain evidence="5">ATCC BAA-974 / DSM 45345 / CCUG 50838 / CIP 108380 / JCM 13579 / CDC 945</strain>
    </source>
</reference>
<gene>
    <name evidence="4" type="ORF">HMPREF9336_00784</name>
</gene>
<feature type="transmembrane region" description="Helical" evidence="2">
    <location>
        <begin position="60"/>
        <end position="79"/>
    </location>
</feature>
<dbReference type="EMBL" id="ACZI02000003">
    <property type="protein sequence ID" value="EFV14334.2"/>
    <property type="molecule type" value="Genomic_DNA"/>
</dbReference>
<evidence type="ECO:0000256" key="1">
    <source>
        <dbReference type="SAM" id="MobiDB-lite"/>
    </source>
</evidence>
<accession>E5XMR4</accession>
<organism evidence="4 5">
    <name type="scientific">Segniliparus rugosus (strain ATCC BAA-974 / DSM 45345 / CCUG 50838 / CIP 108380 / JCM 13579 / CDC 945)</name>
    <dbReference type="NCBI Taxonomy" id="679197"/>
    <lineage>
        <taxon>Bacteria</taxon>
        <taxon>Bacillati</taxon>
        <taxon>Actinomycetota</taxon>
        <taxon>Actinomycetes</taxon>
        <taxon>Mycobacteriales</taxon>
        <taxon>Segniliparaceae</taxon>
        <taxon>Segniliparus</taxon>
    </lineage>
</organism>
<comment type="caution">
    <text evidence="4">The sequence shown here is derived from an EMBL/GenBank/DDBJ whole genome shotgun (WGS) entry which is preliminary data.</text>
</comment>
<evidence type="ECO:0000256" key="2">
    <source>
        <dbReference type="SAM" id="Phobius"/>
    </source>
</evidence>
<dbReference type="Proteomes" id="UP000004816">
    <property type="component" value="Unassembled WGS sequence"/>
</dbReference>
<feature type="transmembrane region" description="Helical" evidence="2">
    <location>
        <begin position="123"/>
        <end position="143"/>
    </location>
</feature>
<dbReference type="Pfam" id="PF20177">
    <property type="entry name" value="DUF6542"/>
    <property type="match status" value="1"/>
</dbReference>
<keyword evidence="2" id="KW-1133">Transmembrane helix</keyword>
<keyword evidence="2" id="KW-0812">Transmembrane</keyword>
<keyword evidence="5" id="KW-1185">Reference proteome</keyword>
<dbReference type="HOGENOM" id="CLU_936561_0_0_11"/>
<feature type="transmembrane region" description="Helical" evidence="2">
    <location>
        <begin position="20"/>
        <end position="45"/>
    </location>
</feature>
<dbReference type="eggNOG" id="ENOG50348VF">
    <property type="taxonomic scope" value="Bacteria"/>
</dbReference>
<dbReference type="AlphaFoldDB" id="E5XMR4"/>